<proteinExistence type="predicted"/>
<dbReference type="EMBL" id="KN728974">
    <property type="protein sequence ID" value="KIH62958.1"/>
    <property type="molecule type" value="Genomic_DNA"/>
</dbReference>
<organism evidence="2 3">
    <name type="scientific">Ancylostoma duodenale</name>
    <dbReference type="NCBI Taxonomy" id="51022"/>
    <lineage>
        <taxon>Eukaryota</taxon>
        <taxon>Metazoa</taxon>
        <taxon>Ecdysozoa</taxon>
        <taxon>Nematoda</taxon>
        <taxon>Chromadorea</taxon>
        <taxon>Rhabditida</taxon>
        <taxon>Rhabditina</taxon>
        <taxon>Rhabditomorpha</taxon>
        <taxon>Strongyloidea</taxon>
        <taxon>Ancylostomatidae</taxon>
        <taxon>Ancylostomatinae</taxon>
        <taxon>Ancylostoma</taxon>
    </lineage>
</organism>
<feature type="non-terminal residue" evidence="2">
    <location>
        <position position="1"/>
    </location>
</feature>
<reference evidence="2 3" key="1">
    <citation type="submission" date="2013-12" db="EMBL/GenBank/DDBJ databases">
        <title>Draft genome of the parsitic nematode Ancylostoma duodenale.</title>
        <authorList>
            <person name="Mitreva M."/>
        </authorList>
    </citation>
    <scope>NUCLEOTIDE SEQUENCE [LARGE SCALE GENOMIC DNA]</scope>
    <source>
        <strain evidence="2 3">Zhejiang</strain>
    </source>
</reference>
<dbReference type="Proteomes" id="UP000054047">
    <property type="component" value="Unassembled WGS sequence"/>
</dbReference>
<evidence type="ECO:0000313" key="3">
    <source>
        <dbReference type="Proteomes" id="UP000054047"/>
    </source>
</evidence>
<dbReference type="OrthoDB" id="10427880at2759"/>
<keyword evidence="3" id="KW-1185">Reference proteome</keyword>
<protein>
    <submittedName>
        <fullName evidence="2">Uncharacterized protein</fullName>
    </submittedName>
</protein>
<feature type="region of interest" description="Disordered" evidence="1">
    <location>
        <begin position="58"/>
        <end position="83"/>
    </location>
</feature>
<evidence type="ECO:0000256" key="1">
    <source>
        <dbReference type="SAM" id="MobiDB-lite"/>
    </source>
</evidence>
<gene>
    <name evidence="2" type="ORF">ANCDUO_06753</name>
</gene>
<evidence type="ECO:0000313" key="2">
    <source>
        <dbReference type="EMBL" id="KIH62958.1"/>
    </source>
</evidence>
<dbReference type="AlphaFoldDB" id="A0A0C2D0V8"/>
<feature type="compositionally biased region" description="Polar residues" evidence="1">
    <location>
        <begin position="68"/>
        <end position="83"/>
    </location>
</feature>
<sequence>LLAVVAGIFLMLLQHYHVYTLSTFLEARMDETVAKSKSRRNDAVGDVLRRNKALALGSVSSDKKAVSSGFQSRTSYTGSLRSQSSIESVHGELRIHRTPSNLTIDEMNQPRSSRDAGVSLVVERF</sequence>
<name>A0A0C2D0V8_9BILA</name>
<accession>A0A0C2D0V8</accession>